<dbReference type="Proteomes" id="UP000198407">
    <property type="component" value="Unassembled WGS sequence"/>
</dbReference>
<accession>A0A239BM93</accession>
<dbReference type="RefSeq" id="WP_042130718.1">
    <property type="nucleotide sequence ID" value="NZ_FZOL01000003.1"/>
</dbReference>
<feature type="domain" description="Cupin type-2" evidence="1">
    <location>
        <begin position="35"/>
        <end position="104"/>
    </location>
</feature>
<evidence type="ECO:0000259" key="1">
    <source>
        <dbReference type="Pfam" id="PF07883"/>
    </source>
</evidence>
<dbReference type="STRING" id="1215104.GCA_000730585_00025"/>
<dbReference type="AlphaFoldDB" id="A0A239BM93"/>
<dbReference type="InterPro" id="IPR013096">
    <property type="entry name" value="Cupin_2"/>
</dbReference>
<dbReference type="Pfam" id="PF07883">
    <property type="entry name" value="Cupin_2"/>
    <property type="match status" value="1"/>
</dbReference>
<reference evidence="3" key="1">
    <citation type="submission" date="2017-06" db="EMBL/GenBank/DDBJ databases">
        <authorList>
            <person name="Varghese N."/>
            <person name="Submissions S."/>
        </authorList>
    </citation>
    <scope>NUCLEOTIDE SEQUENCE [LARGE SCALE GENOMIC DNA]</scope>
    <source>
        <strain evidence="3">DSM 22348</strain>
    </source>
</reference>
<gene>
    <name evidence="2" type="ORF">SAMN05444352_10348</name>
</gene>
<organism evidence="2 3">
    <name type="scientific">Pseudomonas japonica</name>
    <dbReference type="NCBI Taxonomy" id="256466"/>
    <lineage>
        <taxon>Bacteria</taxon>
        <taxon>Pseudomonadati</taxon>
        <taxon>Pseudomonadota</taxon>
        <taxon>Gammaproteobacteria</taxon>
        <taxon>Pseudomonadales</taxon>
        <taxon>Pseudomonadaceae</taxon>
        <taxon>Pseudomonas</taxon>
    </lineage>
</organism>
<dbReference type="SUPFAM" id="SSF51182">
    <property type="entry name" value="RmlC-like cupins"/>
    <property type="match status" value="1"/>
</dbReference>
<dbReference type="OrthoDB" id="9798585at2"/>
<protein>
    <submittedName>
        <fullName evidence="2">Cupin 2 domain-containing protein</fullName>
    </submittedName>
</protein>
<evidence type="ECO:0000313" key="3">
    <source>
        <dbReference type="Proteomes" id="UP000198407"/>
    </source>
</evidence>
<name>A0A239BM93_9PSED</name>
<sequence length="108" mass="12094">MLSNLFSGITDSATEERFDDLLARPGVRIERIVSTGQCSPPDFWYDQDEGEWVLLLSGSAGLRLEHEAEARVLGPGDFLDIPAHCRHRVEWTDAGQPTVWLAVFYAMS</sequence>
<dbReference type="EMBL" id="FZOL01000003">
    <property type="protein sequence ID" value="SNS08742.1"/>
    <property type="molecule type" value="Genomic_DNA"/>
</dbReference>
<evidence type="ECO:0000313" key="2">
    <source>
        <dbReference type="EMBL" id="SNS08742.1"/>
    </source>
</evidence>
<proteinExistence type="predicted"/>
<dbReference type="InterPro" id="IPR011051">
    <property type="entry name" value="RmlC_Cupin_sf"/>
</dbReference>
<dbReference type="CDD" id="cd06981">
    <property type="entry name" value="cupin_reut_a1446"/>
    <property type="match status" value="1"/>
</dbReference>
<keyword evidence="3" id="KW-1185">Reference proteome</keyword>
<dbReference type="InterPro" id="IPR014710">
    <property type="entry name" value="RmlC-like_jellyroll"/>
</dbReference>
<dbReference type="Gene3D" id="2.60.120.10">
    <property type="entry name" value="Jelly Rolls"/>
    <property type="match status" value="1"/>
</dbReference>